<proteinExistence type="inferred from homology"/>
<dbReference type="Pfam" id="PF07715">
    <property type="entry name" value="Plug"/>
    <property type="match status" value="1"/>
</dbReference>
<protein>
    <submittedName>
        <fullName evidence="4">TonB-dependent receptor plug domain-containing protein</fullName>
    </submittedName>
</protein>
<dbReference type="Gene3D" id="2.60.40.1930">
    <property type="match status" value="1"/>
</dbReference>
<dbReference type="InterPro" id="IPR012910">
    <property type="entry name" value="Plug_dom"/>
</dbReference>
<evidence type="ECO:0000313" key="4">
    <source>
        <dbReference type="EMBL" id="QJW88366.1"/>
    </source>
</evidence>
<name>A0A6M5Y4N4_9BACT</name>
<feature type="compositionally biased region" description="Polar residues" evidence="2">
    <location>
        <begin position="491"/>
        <end position="506"/>
    </location>
</feature>
<feature type="domain" description="TonB-dependent receptor plug" evidence="3">
    <location>
        <begin position="965"/>
        <end position="1042"/>
    </location>
</feature>
<dbReference type="SUPFAM" id="SSF49464">
    <property type="entry name" value="Carboxypeptidase regulatory domain-like"/>
    <property type="match status" value="1"/>
</dbReference>
<reference evidence="4 5" key="1">
    <citation type="submission" date="2020-05" db="EMBL/GenBank/DDBJ databases">
        <title>Genome sequencing of Spirosoma sp. TS118.</title>
        <authorList>
            <person name="Lee J.-H."/>
            <person name="Jeong S."/>
            <person name="Zhao L."/>
            <person name="Jung J.-H."/>
            <person name="Kim M.-K."/>
            <person name="Lim S."/>
        </authorList>
    </citation>
    <scope>NUCLEOTIDE SEQUENCE [LARGE SCALE GENOMIC DNA]</scope>
    <source>
        <strain evidence="4 5">TS118</strain>
    </source>
</reference>
<keyword evidence="1" id="KW-0472">Membrane</keyword>
<dbReference type="Proteomes" id="UP000502756">
    <property type="component" value="Chromosome"/>
</dbReference>
<dbReference type="SUPFAM" id="SSF56935">
    <property type="entry name" value="Porins"/>
    <property type="match status" value="1"/>
</dbReference>
<accession>A0A6M5Y4N4</accession>
<evidence type="ECO:0000256" key="2">
    <source>
        <dbReference type="SAM" id="MobiDB-lite"/>
    </source>
</evidence>
<dbReference type="PROSITE" id="PS52016">
    <property type="entry name" value="TONB_DEPENDENT_REC_3"/>
    <property type="match status" value="1"/>
</dbReference>
<gene>
    <name evidence="4" type="ORF">HNV11_02735</name>
</gene>
<keyword evidence="1" id="KW-0998">Cell outer membrane</keyword>
<organism evidence="4 5">
    <name type="scientific">Spirosoma taeanense</name>
    <dbReference type="NCBI Taxonomy" id="2735870"/>
    <lineage>
        <taxon>Bacteria</taxon>
        <taxon>Pseudomonadati</taxon>
        <taxon>Bacteroidota</taxon>
        <taxon>Cytophagia</taxon>
        <taxon>Cytophagales</taxon>
        <taxon>Cytophagaceae</taxon>
        <taxon>Spirosoma</taxon>
    </lineage>
</organism>
<dbReference type="InterPro" id="IPR008969">
    <property type="entry name" value="CarboxyPept-like_regulatory"/>
</dbReference>
<keyword evidence="4" id="KW-0675">Receptor</keyword>
<feature type="region of interest" description="Disordered" evidence="2">
    <location>
        <begin position="483"/>
        <end position="508"/>
    </location>
</feature>
<dbReference type="Pfam" id="PF13715">
    <property type="entry name" value="CarbopepD_reg_2"/>
    <property type="match status" value="1"/>
</dbReference>
<keyword evidence="1" id="KW-0812">Transmembrane</keyword>
<comment type="subcellular location">
    <subcellularLocation>
        <location evidence="1">Cell outer membrane</location>
        <topology evidence="1">Multi-pass membrane protein</topology>
    </subcellularLocation>
</comment>
<dbReference type="GO" id="GO:0009279">
    <property type="term" value="C:cell outer membrane"/>
    <property type="evidence" value="ECO:0007669"/>
    <property type="project" value="UniProtKB-SubCell"/>
</dbReference>
<dbReference type="EMBL" id="CP053435">
    <property type="protein sequence ID" value="QJW88366.1"/>
    <property type="molecule type" value="Genomic_DNA"/>
</dbReference>
<keyword evidence="1" id="KW-1134">Transmembrane beta strand</keyword>
<comment type="similarity">
    <text evidence="1">Belongs to the TonB-dependent receptor family.</text>
</comment>
<dbReference type="AlphaFoldDB" id="A0A6M5Y4N4"/>
<evidence type="ECO:0000313" key="5">
    <source>
        <dbReference type="Proteomes" id="UP000502756"/>
    </source>
</evidence>
<dbReference type="InterPro" id="IPR039426">
    <property type="entry name" value="TonB-dep_rcpt-like"/>
</dbReference>
<keyword evidence="1" id="KW-0813">Transport</keyword>
<keyword evidence="5" id="KW-1185">Reference proteome</keyword>
<dbReference type="Gene3D" id="2.170.130.10">
    <property type="entry name" value="TonB-dependent receptor, plug domain"/>
    <property type="match status" value="1"/>
</dbReference>
<dbReference type="KEGG" id="stae:HNV11_02735"/>
<sequence length="1144" mass="124397">MATLTGRVSDAKTGQPLPFASIYINNSSRGTVADSNGAYHLTNVPLGNAELVGSALGYQLLRQPLRLTDTRPRTVDLKLESADQALSTVIVTARRSPAYARQLRTFNRELLGNRPQARQCRIVNPNVISFQEEKGHLRAQAAEPLVIENRALGYRLSYNLLHFDFFQSKLLFAGTARFEEIPSTDPHQQALWQANRQKVYQGSLQHLMANLMAGTHEQAGYSVYRTPLSGESNNQVFPLVRTAERQYIGSGQAQALFRPGELPSERRLISDQPLEVYYNQVYAANSPYRDSPYAYSLLLLPKGRLELTVNGGITQSNGLDVRGYLGSERLATLLPGDWVPSQEESLVPINITAGRPLKPDAGLDSLVALRRRQYEQTAPIVYVQTDKTLYATGDGLWLSAYVLDAARQLPLVSRAETALHVELIAPSGRSVLHQWLRLTNGRAAASIHLADTLTAGTYRLRAYTAMDQIASSPAFECSFPVHNLKQPAPGSPTSRDVTTPPGTTDLAQHPLADTLDLQFLPEGGRWLAGIPGRLGIKVLQADGRGRLVSGRIVDQAGAEVGRFRTNVLGMGQVTFIPQAGQRYTAFMDGAAGSAARPVVLPAVEPEGWSLKADALSDSSRLLVSVRATGRYSQQPVYVTLQSREQLVYRQKWLLLQGEAHFALSTATLPPGVCRLTLWDMTNQPRAERLVYVPEGAGSIQMQVITGKPRYEAREQVVIGLQLRDAQGYPVTGSWSAAVTDADQLPADTSGADLRTYLLLTGGLRGVVESPAYYLEPEHRADVDNLLLTQGWRRLPAPQPLDSTEGWSLSGRVRDERGRALAGKPVLISLEQGGQRILRRVNTDAQGAFRLGELSIADTVQVQAGVRDPGPGGAVVSFDAPGMRFPSPAVAPPDWGALSASLASIRARQTAWPAYYRDSTARQLAEVIVRAAKPKPERPKDIQQASLHGAADGVLVVDRNVANSVIKVDQLIMRLPGVSVIGGMVTIGGISSLGNNTPLYLIDGMPADKDMLDALNPLEVSRIELLKSATTAGMYGARGGAGVIAIYTTKGIVEPFTSPSSVSATVFGFATPREFYVPRYAPSTTQSVNDRRDVLFWEPLGQNDADGQARLLFPLSDTAKRLRLVVQGLTSEGLPMSFTWVLPVR</sequence>
<dbReference type="InterPro" id="IPR037066">
    <property type="entry name" value="Plug_dom_sf"/>
</dbReference>
<evidence type="ECO:0000259" key="3">
    <source>
        <dbReference type="Pfam" id="PF07715"/>
    </source>
</evidence>
<evidence type="ECO:0000256" key="1">
    <source>
        <dbReference type="PROSITE-ProRule" id="PRU01360"/>
    </source>
</evidence>
<dbReference type="Gene3D" id="2.60.40.1120">
    <property type="entry name" value="Carboxypeptidase-like, regulatory domain"/>
    <property type="match status" value="1"/>
</dbReference>